<dbReference type="GO" id="GO:0016757">
    <property type="term" value="F:glycosyltransferase activity"/>
    <property type="evidence" value="ECO:0007669"/>
    <property type="project" value="InterPro"/>
</dbReference>
<keyword evidence="1 3" id="KW-0808">Transferase</keyword>
<sequence>MQHLSVCLDGFNLALPKGTGVATYGRSLAKTLYAANYNVSLLYGLDIPNSKNEILKEVLFFNLLGGGAKAENEKKNCLQKIKKMVNSFNWKATNIPVSGRVEIRGMDHWLPPHHQIFNLRNLFNRAHFYYKRTGNFVEITLPSTPHIMHWTYPLPIKVKGAINVYTIHDLVPLRLPQTTLDNKTYYYKLIKKIVSDKNPIITVSEASKNEIISFYPDAVNNLYNTYQTVDPEISSILHNEDNSNIDIEKLFHISPLSYFIFFGSLEPKKNIGRIIEAFLSSSTNKRLVIVGAMGWKNEQELRFLQKGIESNRILYIDYLPSSMLFALLRNAYALLFPSIAEGFGLPVLEAFRCGTPVLTSEEGGLHDVAGGAALIVDPYNVSSITQGINQLDSNVTLHNDLKKRGEVQYNIFSQKEYEDRIQKAYHFITSNFIPLK</sequence>
<gene>
    <name evidence="3" type="ORF">Abor_014_117</name>
</gene>
<accession>A0A0D6NIQ4</accession>
<feature type="domain" description="Glycosyl transferase family 1" evidence="2">
    <location>
        <begin position="256"/>
        <end position="406"/>
    </location>
</feature>
<dbReference type="PANTHER" id="PTHR46401:SF2">
    <property type="entry name" value="GLYCOSYLTRANSFERASE WBBK-RELATED"/>
    <property type="match status" value="1"/>
</dbReference>
<keyword evidence="4" id="KW-1185">Reference proteome</keyword>
<name>A0A0D6NIQ4_9PROT</name>
<evidence type="ECO:0000313" key="4">
    <source>
        <dbReference type="Proteomes" id="UP000032670"/>
    </source>
</evidence>
<dbReference type="Pfam" id="PF00534">
    <property type="entry name" value="Glycos_transf_1"/>
    <property type="match status" value="1"/>
</dbReference>
<evidence type="ECO:0000259" key="2">
    <source>
        <dbReference type="Pfam" id="PF00534"/>
    </source>
</evidence>
<reference evidence="3 4" key="1">
    <citation type="submission" date="2012-11" db="EMBL/GenBank/DDBJ databases">
        <title>Whole genome sequence of Acetobacter orientalis 21F-2.</title>
        <authorList>
            <person name="Azuma Y."/>
            <person name="Higashiura N."/>
            <person name="Hirakawa H."/>
            <person name="Matsushita K."/>
        </authorList>
    </citation>
    <scope>NUCLEOTIDE SEQUENCE [LARGE SCALE GENOMIC DNA]</scope>
    <source>
        <strain evidence="3 4">21F-2</strain>
    </source>
</reference>
<dbReference type="RefSeq" id="WP_048840990.1">
    <property type="nucleotide sequence ID" value="NZ_BAMX01000014.1"/>
</dbReference>
<protein>
    <submittedName>
        <fullName evidence="3">Glycosyl transferase group 1</fullName>
    </submittedName>
</protein>
<accession>A0A6N3STK3</accession>
<dbReference type="GeneID" id="76204108"/>
<proteinExistence type="predicted"/>
<dbReference type="SUPFAM" id="SSF53756">
    <property type="entry name" value="UDP-Glycosyltransferase/glycogen phosphorylase"/>
    <property type="match status" value="1"/>
</dbReference>
<dbReference type="Proteomes" id="UP000032670">
    <property type="component" value="Unassembled WGS sequence"/>
</dbReference>
<dbReference type="CDD" id="cd03809">
    <property type="entry name" value="GT4_MtfB-like"/>
    <property type="match status" value="1"/>
</dbReference>
<dbReference type="EMBL" id="BAMX01000014">
    <property type="protein sequence ID" value="GAN65952.1"/>
    <property type="molecule type" value="Genomic_DNA"/>
</dbReference>
<dbReference type="PANTHER" id="PTHR46401">
    <property type="entry name" value="GLYCOSYLTRANSFERASE WBBK-RELATED"/>
    <property type="match status" value="1"/>
</dbReference>
<dbReference type="AlphaFoldDB" id="A0A0D6NIQ4"/>
<evidence type="ECO:0000256" key="1">
    <source>
        <dbReference type="ARBA" id="ARBA00022679"/>
    </source>
</evidence>
<dbReference type="Gene3D" id="3.40.50.2000">
    <property type="entry name" value="Glycogen Phosphorylase B"/>
    <property type="match status" value="2"/>
</dbReference>
<evidence type="ECO:0000313" key="3">
    <source>
        <dbReference type="EMBL" id="GAN65952.1"/>
    </source>
</evidence>
<dbReference type="InterPro" id="IPR001296">
    <property type="entry name" value="Glyco_trans_1"/>
</dbReference>
<comment type="caution">
    <text evidence="3">The sequence shown here is derived from an EMBL/GenBank/DDBJ whole genome shotgun (WGS) entry which is preliminary data.</text>
</comment>
<organism evidence="3 4">
    <name type="scientific">Acetobacter orientalis</name>
    <dbReference type="NCBI Taxonomy" id="146474"/>
    <lineage>
        <taxon>Bacteria</taxon>
        <taxon>Pseudomonadati</taxon>
        <taxon>Pseudomonadota</taxon>
        <taxon>Alphaproteobacteria</taxon>
        <taxon>Acetobacterales</taxon>
        <taxon>Acetobacteraceae</taxon>
        <taxon>Acetobacter</taxon>
    </lineage>
</organism>
<dbReference type="STRING" id="1231341.Abor_014_117"/>